<feature type="transmembrane region" description="Helical" evidence="1">
    <location>
        <begin position="45"/>
        <end position="66"/>
    </location>
</feature>
<protein>
    <submittedName>
        <fullName evidence="2">Uncharacterized protein</fullName>
    </submittedName>
</protein>
<proteinExistence type="predicted"/>
<name>A0A813G0H3_POLGL</name>
<keyword evidence="1" id="KW-1133">Transmembrane helix</keyword>
<dbReference type="Proteomes" id="UP000654075">
    <property type="component" value="Unassembled WGS sequence"/>
</dbReference>
<gene>
    <name evidence="2" type="ORF">PGLA1383_LOCUS37473</name>
</gene>
<accession>A0A813G0H3</accession>
<dbReference type="SUPFAM" id="SSF103473">
    <property type="entry name" value="MFS general substrate transporter"/>
    <property type="match status" value="1"/>
</dbReference>
<organism evidence="2 3">
    <name type="scientific">Polarella glacialis</name>
    <name type="common">Dinoflagellate</name>
    <dbReference type="NCBI Taxonomy" id="89957"/>
    <lineage>
        <taxon>Eukaryota</taxon>
        <taxon>Sar</taxon>
        <taxon>Alveolata</taxon>
        <taxon>Dinophyceae</taxon>
        <taxon>Suessiales</taxon>
        <taxon>Suessiaceae</taxon>
        <taxon>Polarella</taxon>
    </lineage>
</organism>
<keyword evidence="1" id="KW-0812">Transmembrane</keyword>
<comment type="caution">
    <text evidence="2">The sequence shown here is derived from an EMBL/GenBank/DDBJ whole genome shotgun (WGS) entry which is preliminary data.</text>
</comment>
<dbReference type="AlphaFoldDB" id="A0A813G0H3"/>
<feature type="non-terminal residue" evidence="2">
    <location>
        <position position="107"/>
    </location>
</feature>
<evidence type="ECO:0000313" key="2">
    <source>
        <dbReference type="EMBL" id="CAE8619895.1"/>
    </source>
</evidence>
<keyword evidence="1" id="KW-0472">Membrane</keyword>
<sequence>MKPPCDGDVAASAETPWQVVRKAFADQLAMARLFLSDRRLRAPVLAIWVASFGGALHEPVTAFFMLELGASTEQLGRFGVIKAVGAWILGPIYGWLIDRQTAFVPTM</sequence>
<reference evidence="2" key="1">
    <citation type="submission" date="2021-02" db="EMBL/GenBank/DDBJ databases">
        <authorList>
            <person name="Dougan E. K."/>
            <person name="Rhodes N."/>
            <person name="Thang M."/>
            <person name="Chan C."/>
        </authorList>
    </citation>
    <scope>NUCLEOTIDE SEQUENCE</scope>
</reference>
<keyword evidence="3" id="KW-1185">Reference proteome</keyword>
<dbReference type="EMBL" id="CAJNNV010027252">
    <property type="protein sequence ID" value="CAE8619895.1"/>
    <property type="molecule type" value="Genomic_DNA"/>
</dbReference>
<evidence type="ECO:0000313" key="3">
    <source>
        <dbReference type="Proteomes" id="UP000654075"/>
    </source>
</evidence>
<dbReference type="InterPro" id="IPR036259">
    <property type="entry name" value="MFS_trans_sf"/>
</dbReference>
<evidence type="ECO:0000256" key="1">
    <source>
        <dbReference type="SAM" id="Phobius"/>
    </source>
</evidence>
<dbReference type="OrthoDB" id="413412at2759"/>
<feature type="transmembrane region" description="Helical" evidence="1">
    <location>
        <begin position="78"/>
        <end position="97"/>
    </location>
</feature>